<protein>
    <submittedName>
        <fullName evidence="2">Uncharacterized protein</fullName>
    </submittedName>
</protein>
<gene>
    <name evidence="2" type="ORF">BU14_0608s0012</name>
</gene>
<dbReference type="EMBL" id="KV919174">
    <property type="protein sequence ID" value="OSX71067.1"/>
    <property type="molecule type" value="Genomic_DNA"/>
</dbReference>
<feature type="compositionally biased region" description="Basic residues" evidence="1">
    <location>
        <begin position="317"/>
        <end position="331"/>
    </location>
</feature>
<feature type="region of interest" description="Disordered" evidence="1">
    <location>
        <begin position="317"/>
        <end position="405"/>
    </location>
</feature>
<proteinExistence type="predicted"/>
<feature type="region of interest" description="Disordered" evidence="1">
    <location>
        <begin position="237"/>
        <end position="269"/>
    </location>
</feature>
<organism evidence="2 3">
    <name type="scientific">Porphyra umbilicalis</name>
    <name type="common">Purple laver</name>
    <name type="synonym">Red alga</name>
    <dbReference type="NCBI Taxonomy" id="2786"/>
    <lineage>
        <taxon>Eukaryota</taxon>
        <taxon>Rhodophyta</taxon>
        <taxon>Bangiophyceae</taxon>
        <taxon>Bangiales</taxon>
        <taxon>Bangiaceae</taxon>
        <taxon>Porphyra</taxon>
    </lineage>
</organism>
<dbReference type="Proteomes" id="UP000218209">
    <property type="component" value="Unassembled WGS sequence"/>
</dbReference>
<name>A0A1X6NR61_PORUM</name>
<reference evidence="2 3" key="1">
    <citation type="submission" date="2017-03" db="EMBL/GenBank/DDBJ databases">
        <title>WGS assembly of Porphyra umbilicalis.</title>
        <authorList>
            <person name="Brawley S.H."/>
            <person name="Blouin N.A."/>
            <person name="Ficko-Blean E."/>
            <person name="Wheeler G.L."/>
            <person name="Lohr M."/>
            <person name="Goodson H.V."/>
            <person name="Jenkins J.W."/>
            <person name="Blaby-Haas C.E."/>
            <person name="Helliwell K.E."/>
            <person name="Chan C."/>
            <person name="Marriage T."/>
            <person name="Bhattacharya D."/>
            <person name="Klein A.S."/>
            <person name="Badis Y."/>
            <person name="Brodie J."/>
            <person name="Cao Y."/>
            <person name="Collen J."/>
            <person name="Dittami S.M."/>
            <person name="Gachon C.M."/>
            <person name="Green B.R."/>
            <person name="Karpowicz S."/>
            <person name="Kim J.W."/>
            <person name="Kudahl U."/>
            <person name="Lin S."/>
            <person name="Michel G."/>
            <person name="Mittag M."/>
            <person name="Olson B.J."/>
            <person name="Pangilinan J."/>
            <person name="Peng Y."/>
            <person name="Qiu H."/>
            <person name="Shu S."/>
            <person name="Singer J.T."/>
            <person name="Smith A.G."/>
            <person name="Sprecher B.N."/>
            <person name="Wagner V."/>
            <person name="Wang W."/>
            <person name="Wang Z.-Y."/>
            <person name="Yan J."/>
            <person name="Yarish C."/>
            <person name="Zoeuner-Riek S."/>
            <person name="Zhuang Y."/>
            <person name="Zou Y."/>
            <person name="Lindquist E.A."/>
            <person name="Grimwood J."/>
            <person name="Barry K."/>
            <person name="Rokhsar D.S."/>
            <person name="Schmutz J."/>
            <person name="Stiller J.W."/>
            <person name="Grossman A.R."/>
            <person name="Prochnik S.E."/>
        </authorList>
    </citation>
    <scope>NUCLEOTIDE SEQUENCE [LARGE SCALE GENOMIC DNA]</scope>
    <source>
        <strain evidence="2">4086291</strain>
    </source>
</reference>
<feature type="compositionally biased region" description="Basic and acidic residues" evidence="1">
    <location>
        <begin position="332"/>
        <end position="348"/>
    </location>
</feature>
<feature type="compositionally biased region" description="Low complexity" evidence="1">
    <location>
        <begin position="64"/>
        <end position="144"/>
    </location>
</feature>
<accession>A0A1X6NR61</accession>
<sequence>MSSTSKGVGPDRAAALFSALVAAPAPSGPLGADAAGAADGSARPSGAPGDNAAGAINGSAFLEPTADSEPPSTSAAADAPRPSAGEAAAAAGAPRRSGGPGRAAVPSGTGASSTSASPGPEAARSPLPSTGTDDTSSPSTGNPSEAPSSSGTFGSLPGIGRGTCGSLPSIGRGTFGSLPGIGKGIVDNCHHSDVPAASKGILDTHLRDRLIHVGTLNVQPPGAEDGRVDVHLTEAHPDKQPAAGGAGGAGGGTHPRAARQRAGNGHAVAKSAECAHVAGQAGGRTRHAASMVTRVTPLDGARRRWRSRLDHGHGRYRRRWDHTAGQRRRRRLVDPNHPRLGRRDEPRGEPQPAEPPHLCPKRRPRKGVGVARHRKALQGAEDGAAERPRVGHPLHRRLGALEPHV</sequence>
<feature type="compositionally biased region" description="Gly residues" evidence="1">
    <location>
        <begin position="244"/>
        <end position="253"/>
    </location>
</feature>
<feature type="compositionally biased region" description="Basic residues" evidence="1">
    <location>
        <begin position="359"/>
        <end position="376"/>
    </location>
</feature>
<feature type="region of interest" description="Disordered" evidence="1">
    <location>
        <begin position="24"/>
        <end position="165"/>
    </location>
</feature>
<evidence type="ECO:0000256" key="1">
    <source>
        <dbReference type="SAM" id="MobiDB-lite"/>
    </source>
</evidence>
<dbReference type="AlphaFoldDB" id="A0A1X6NR61"/>
<evidence type="ECO:0000313" key="2">
    <source>
        <dbReference type="EMBL" id="OSX71067.1"/>
    </source>
</evidence>
<keyword evidence="3" id="KW-1185">Reference proteome</keyword>
<evidence type="ECO:0000313" key="3">
    <source>
        <dbReference type="Proteomes" id="UP000218209"/>
    </source>
</evidence>
<feature type="compositionally biased region" description="Low complexity" evidence="1">
    <location>
        <begin position="24"/>
        <end position="49"/>
    </location>
</feature>